<proteinExistence type="predicted"/>
<dbReference type="InterPro" id="IPR050194">
    <property type="entry name" value="Glycosyltransferase_grp1"/>
</dbReference>
<dbReference type="PANTHER" id="PTHR45947">
    <property type="entry name" value="SULFOQUINOVOSYL TRANSFERASE SQD2"/>
    <property type="match status" value="1"/>
</dbReference>
<feature type="domain" description="Glycosyltransferase subfamily 4-like N-terminal" evidence="4">
    <location>
        <begin position="12"/>
        <end position="176"/>
    </location>
</feature>
<sequence length="397" mass="40681">MRVALVLGTVAGGVGKHVRSIAGRLAGRGAQVVVCGPASAEELFGFAGAGDGRVRFAEVDLADRPRPARDARAVARLRGLLRGADVVHAHGLRAGALAVAACARIAPGPLRFAGGGPPLVVTLHNALIAGGRTAVVHAGLERVVARGAARVLAVSPDLERRMRDLGARSVGHAIIPAPAPQAPPGPAVRADLRAELGVGERPLVLTVARLAEQKGLPTLLDASRAWTGRTPPPLVAIVGDGPLEEELRARIEAEDLPVRLLGRRSDIAGLLAASDVAVVPSVWEGQPLVVQEILRAGRPLVATRVGGIPGMVGADERPAAAAGAGPLLQGPESEAALLVPPGDPDALDRAVSRVLDDPALATRLASAAARRSALLPGEDDAVDQLADVYRELVPARR</sequence>
<evidence type="ECO:0000259" key="3">
    <source>
        <dbReference type="Pfam" id="PF00534"/>
    </source>
</evidence>
<dbReference type="InterPro" id="IPR001296">
    <property type="entry name" value="Glyco_trans_1"/>
</dbReference>
<dbReference type="Gene3D" id="3.40.50.2000">
    <property type="entry name" value="Glycogen Phosphorylase B"/>
    <property type="match status" value="2"/>
</dbReference>
<dbReference type="GO" id="GO:1901137">
    <property type="term" value="P:carbohydrate derivative biosynthetic process"/>
    <property type="evidence" value="ECO:0007669"/>
    <property type="project" value="UniProtKB-ARBA"/>
</dbReference>
<keyword evidence="2 5" id="KW-0808">Transferase</keyword>
<dbReference type="GO" id="GO:0016757">
    <property type="term" value="F:glycosyltransferase activity"/>
    <property type="evidence" value="ECO:0007669"/>
    <property type="project" value="UniProtKB-KW"/>
</dbReference>
<dbReference type="Pfam" id="PF13579">
    <property type="entry name" value="Glyco_trans_4_4"/>
    <property type="match status" value="1"/>
</dbReference>
<keyword evidence="1" id="KW-0328">Glycosyltransferase</keyword>
<organism evidence="5 6">
    <name type="scientific">Actinomadura spongiicola</name>
    <dbReference type="NCBI Taxonomy" id="2303421"/>
    <lineage>
        <taxon>Bacteria</taxon>
        <taxon>Bacillati</taxon>
        <taxon>Actinomycetota</taxon>
        <taxon>Actinomycetes</taxon>
        <taxon>Streptosporangiales</taxon>
        <taxon>Thermomonosporaceae</taxon>
        <taxon>Actinomadura</taxon>
    </lineage>
</organism>
<dbReference type="CDD" id="cd03801">
    <property type="entry name" value="GT4_PimA-like"/>
    <property type="match status" value="1"/>
</dbReference>
<dbReference type="Proteomes" id="UP000262882">
    <property type="component" value="Unassembled WGS sequence"/>
</dbReference>
<accession>A0A372GGB0</accession>
<evidence type="ECO:0000256" key="1">
    <source>
        <dbReference type="ARBA" id="ARBA00022676"/>
    </source>
</evidence>
<dbReference type="InterPro" id="IPR028098">
    <property type="entry name" value="Glyco_trans_4-like_N"/>
</dbReference>
<protein>
    <submittedName>
        <fullName evidence="5">Glycosyltransferase family 1 protein</fullName>
    </submittedName>
</protein>
<evidence type="ECO:0000313" key="5">
    <source>
        <dbReference type="EMBL" id="RFS84410.1"/>
    </source>
</evidence>
<keyword evidence="6" id="KW-1185">Reference proteome</keyword>
<feature type="domain" description="Glycosyl transferase family 1" evidence="3">
    <location>
        <begin position="192"/>
        <end position="370"/>
    </location>
</feature>
<dbReference type="EMBL" id="QVNQ01000005">
    <property type="protein sequence ID" value="RFS84410.1"/>
    <property type="molecule type" value="Genomic_DNA"/>
</dbReference>
<comment type="caution">
    <text evidence="5">The sequence shown here is derived from an EMBL/GenBank/DDBJ whole genome shotgun (WGS) entry which is preliminary data.</text>
</comment>
<evidence type="ECO:0000313" key="6">
    <source>
        <dbReference type="Proteomes" id="UP000262882"/>
    </source>
</evidence>
<dbReference type="AlphaFoldDB" id="A0A372GGB0"/>
<name>A0A372GGB0_9ACTN</name>
<gene>
    <name evidence="5" type="ORF">D0T12_18055</name>
</gene>
<dbReference type="SUPFAM" id="SSF53756">
    <property type="entry name" value="UDP-Glycosyltransferase/glycogen phosphorylase"/>
    <property type="match status" value="1"/>
</dbReference>
<reference evidence="5 6" key="1">
    <citation type="submission" date="2018-08" db="EMBL/GenBank/DDBJ databases">
        <title>Actinomadura spongicola sp. nov., isolated from marine sponge Leucetta chagosensis.</title>
        <authorList>
            <person name="Li L."/>
            <person name="Lin H.W."/>
        </authorList>
    </citation>
    <scope>NUCLEOTIDE SEQUENCE [LARGE SCALE GENOMIC DNA]</scope>
    <source>
        <strain evidence="5 6">LHW52907</strain>
    </source>
</reference>
<dbReference type="Pfam" id="PF00534">
    <property type="entry name" value="Glycos_transf_1"/>
    <property type="match status" value="1"/>
</dbReference>
<dbReference type="OrthoDB" id="3268555at2"/>
<dbReference type="PANTHER" id="PTHR45947:SF3">
    <property type="entry name" value="SULFOQUINOVOSYL TRANSFERASE SQD2"/>
    <property type="match status" value="1"/>
</dbReference>
<evidence type="ECO:0000259" key="4">
    <source>
        <dbReference type="Pfam" id="PF13579"/>
    </source>
</evidence>
<evidence type="ECO:0000256" key="2">
    <source>
        <dbReference type="ARBA" id="ARBA00022679"/>
    </source>
</evidence>